<proteinExistence type="predicted"/>
<feature type="non-terminal residue" evidence="1">
    <location>
        <position position="1"/>
    </location>
</feature>
<keyword evidence="2" id="KW-1185">Reference proteome</keyword>
<organism evidence="1 2">
    <name type="scientific">Acaulospora colombiana</name>
    <dbReference type="NCBI Taxonomy" id="27376"/>
    <lineage>
        <taxon>Eukaryota</taxon>
        <taxon>Fungi</taxon>
        <taxon>Fungi incertae sedis</taxon>
        <taxon>Mucoromycota</taxon>
        <taxon>Glomeromycotina</taxon>
        <taxon>Glomeromycetes</taxon>
        <taxon>Diversisporales</taxon>
        <taxon>Acaulosporaceae</taxon>
        <taxon>Acaulospora</taxon>
    </lineage>
</organism>
<gene>
    <name evidence="1" type="ORF">ACOLOM_LOCUS9505</name>
</gene>
<accession>A0ACA9NZ28</accession>
<reference evidence="1" key="1">
    <citation type="submission" date="2021-06" db="EMBL/GenBank/DDBJ databases">
        <authorList>
            <person name="Kallberg Y."/>
            <person name="Tangrot J."/>
            <person name="Rosling A."/>
        </authorList>
    </citation>
    <scope>NUCLEOTIDE SEQUENCE</scope>
    <source>
        <strain evidence="1">CL356</strain>
    </source>
</reference>
<evidence type="ECO:0000313" key="2">
    <source>
        <dbReference type="Proteomes" id="UP000789525"/>
    </source>
</evidence>
<sequence length="95" mass="10891">KTVVPKLPKRLEPFSTIINDEHAAEISSWIDRKETPYSSSSIPYDFELVEGSEEILGGYNPLTWNTEHQEAYHTNDKLNLDHILDLVGNYVYLLA</sequence>
<feature type="non-terminal residue" evidence="1">
    <location>
        <position position="95"/>
    </location>
</feature>
<dbReference type="Proteomes" id="UP000789525">
    <property type="component" value="Unassembled WGS sequence"/>
</dbReference>
<name>A0ACA9NZ28_9GLOM</name>
<protein>
    <submittedName>
        <fullName evidence="1">13345_t:CDS:1</fullName>
    </submittedName>
</protein>
<dbReference type="EMBL" id="CAJVPT010027724">
    <property type="protein sequence ID" value="CAG8684824.1"/>
    <property type="molecule type" value="Genomic_DNA"/>
</dbReference>
<comment type="caution">
    <text evidence="1">The sequence shown here is derived from an EMBL/GenBank/DDBJ whole genome shotgun (WGS) entry which is preliminary data.</text>
</comment>
<evidence type="ECO:0000313" key="1">
    <source>
        <dbReference type="EMBL" id="CAG8684824.1"/>
    </source>
</evidence>